<keyword evidence="2" id="KW-1185">Reference proteome</keyword>
<sequence length="77" mass="8804">MEVKVLHIDPEILGGTPVFYGTRVPIKNLFDYLETGETIETFLEDFEGVKREQVIKLLETSQKLIESSTAILYENLT</sequence>
<accession>A0A2N3IKG4</accession>
<dbReference type="AlphaFoldDB" id="A0A2N3IKG4"/>
<dbReference type="OrthoDB" id="9809529at2"/>
<reference evidence="1 2" key="1">
    <citation type="submission" date="2017-06" db="EMBL/GenBank/DDBJ databases">
        <title>Raineya orbicola gen. nov., sp. nov. a slightly thermophilic bacterium of the phylum Bacteroidetes and the description of Raineyaceae fam. nov.</title>
        <authorList>
            <person name="Albuquerque L."/>
            <person name="Polonia A.R.M."/>
            <person name="Barroso C."/>
            <person name="Froufe H.J.C."/>
            <person name="Lage O."/>
            <person name="Lobo-Da-Cunha A."/>
            <person name="Egas C."/>
            <person name="Da Costa M.S."/>
        </authorList>
    </citation>
    <scope>NUCLEOTIDE SEQUENCE [LARGE SCALE GENOMIC DNA]</scope>
    <source>
        <strain evidence="1 2">SPSPC-11</strain>
    </source>
</reference>
<dbReference type="PANTHER" id="PTHR34849">
    <property type="entry name" value="SSL5025 PROTEIN"/>
    <property type="match status" value="1"/>
</dbReference>
<evidence type="ECO:0008006" key="3">
    <source>
        <dbReference type="Google" id="ProtNLM"/>
    </source>
</evidence>
<name>A0A2N3IKG4_9BACT</name>
<dbReference type="InterPro" id="IPR007367">
    <property type="entry name" value="DUF433"/>
</dbReference>
<dbReference type="Proteomes" id="UP000233387">
    <property type="component" value="Unassembled WGS sequence"/>
</dbReference>
<dbReference type="EMBL" id="NKXO01000002">
    <property type="protein sequence ID" value="PKQ70807.1"/>
    <property type="molecule type" value="Genomic_DNA"/>
</dbReference>
<dbReference type="RefSeq" id="WP_101357421.1">
    <property type="nucleotide sequence ID" value="NZ_NKXO01000002.1"/>
</dbReference>
<dbReference type="PANTHER" id="PTHR34849:SF3">
    <property type="entry name" value="SSR2962 PROTEIN"/>
    <property type="match status" value="1"/>
</dbReference>
<proteinExistence type="predicted"/>
<dbReference type="InterPro" id="IPR009057">
    <property type="entry name" value="Homeodomain-like_sf"/>
</dbReference>
<evidence type="ECO:0000313" key="2">
    <source>
        <dbReference type="Proteomes" id="UP000233387"/>
    </source>
</evidence>
<organism evidence="1 2">
    <name type="scientific">Raineya orbicola</name>
    <dbReference type="NCBI Taxonomy" id="2016530"/>
    <lineage>
        <taxon>Bacteria</taxon>
        <taxon>Pseudomonadati</taxon>
        <taxon>Bacteroidota</taxon>
        <taxon>Cytophagia</taxon>
        <taxon>Cytophagales</taxon>
        <taxon>Raineyaceae</taxon>
        <taxon>Raineya</taxon>
    </lineage>
</organism>
<gene>
    <name evidence="1" type="ORF">Rain11_0153</name>
</gene>
<evidence type="ECO:0000313" key="1">
    <source>
        <dbReference type="EMBL" id="PKQ70807.1"/>
    </source>
</evidence>
<dbReference type="Gene3D" id="1.10.10.10">
    <property type="entry name" value="Winged helix-like DNA-binding domain superfamily/Winged helix DNA-binding domain"/>
    <property type="match status" value="1"/>
</dbReference>
<dbReference type="SUPFAM" id="SSF46689">
    <property type="entry name" value="Homeodomain-like"/>
    <property type="match status" value="1"/>
</dbReference>
<dbReference type="InterPro" id="IPR036388">
    <property type="entry name" value="WH-like_DNA-bd_sf"/>
</dbReference>
<comment type="caution">
    <text evidence="1">The sequence shown here is derived from an EMBL/GenBank/DDBJ whole genome shotgun (WGS) entry which is preliminary data.</text>
</comment>
<dbReference type="Pfam" id="PF04255">
    <property type="entry name" value="DUF433"/>
    <property type="match status" value="1"/>
</dbReference>
<protein>
    <recommendedName>
        <fullName evidence="3">DUF433 domain-containing protein</fullName>
    </recommendedName>
</protein>